<keyword evidence="2" id="KW-0732">Signal</keyword>
<evidence type="ECO:0000313" key="5">
    <source>
        <dbReference type="Proteomes" id="UP000076998"/>
    </source>
</evidence>
<dbReference type="InterPro" id="IPR018392">
    <property type="entry name" value="LysM"/>
</dbReference>
<protein>
    <recommendedName>
        <fullName evidence="3">LysM domain-containing protein</fullName>
    </recommendedName>
</protein>
<dbReference type="PROSITE" id="PS51782">
    <property type="entry name" value="LYSM"/>
    <property type="match status" value="1"/>
</dbReference>
<feature type="signal peptide" evidence="2">
    <location>
        <begin position="1"/>
        <end position="29"/>
    </location>
</feature>
<evidence type="ECO:0000259" key="3">
    <source>
        <dbReference type="PROSITE" id="PS51782"/>
    </source>
</evidence>
<feature type="domain" description="LysM" evidence="3">
    <location>
        <begin position="231"/>
        <end position="277"/>
    </location>
</feature>
<reference evidence="4 5" key="1">
    <citation type="submission" date="2016-02" db="EMBL/GenBank/DDBJ databases">
        <authorList>
            <person name="Wen L."/>
            <person name="He K."/>
            <person name="Yang H."/>
        </authorList>
    </citation>
    <scope>NUCLEOTIDE SEQUENCE [LARGE SCALE GENOMIC DNA]</scope>
    <source>
        <strain evidence="4 5">CD11_3</strain>
    </source>
</reference>
<dbReference type="CDD" id="cd00118">
    <property type="entry name" value="LysM"/>
    <property type="match status" value="1"/>
</dbReference>
<sequence>MNRAQKITVGICAAVFVGLAGMTVAPLLAVPTADPEAVPTADPALVVAPKPTAVASATPTTAPIPHAPLDDYSYVSIICDQRPPGTDLGEMWSSGAQGTVEDRNADGLATLYTVGRGDVYTSVVERFCLDAREFNQLNGITDGQLYYGDVVAFHEEAAGRAQRADSIPGDSGPTYYTHQDCDGTVARVDLTRYVETDPEGEFRVSMSGTPRDTRPGEYASGTPEIRDGEVIRYTVDAGDTWRGIADRFCTDGMALASYNEYAGIVGDPLHPGDVVEITPQRTTVMIPEPSV</sequence>
<feature type="region of interest" description="Disordered" evidence="1">
    <location>
        <begin position="201"/>
        <end position="223"/>
    </location>
</feature>
<dbReference type="Proteomes" id="UP000076998">
    <property type="component" value="Unassembled WGS sequence"/>
</dbReference>
<comment type="caution">
    <text evidence="4">The sequence shown here is derived from an EMBL/GenBank/DDBJ whole genome shotgun (WGS) entry which is preliminary data.</text>
</comment>
<dbReference type="AlphaFoldDB" id="A0A177KA30"/>
<dbReference type="EMBL" id="LSTV01000003">
    <property type="protein sequence ID" value="OAH49695.1"/>
    <property type="molecule type" value="Genomic_DNA"/>
</dbReference>
<dbReference type="SUPFAM" id="SSF54106">
    <property type="entry name" value="LysM domain"/>
    <property type="match status" value="1"/>
</dbReference>
<proteinExistence type="predicted"/>
<dbReference type="InterPro" id="IPR036779">
    <property type="entry name" value="LysM_dom_sf"/>
</dbReference>
<gene>
    <name evidence="4" type="ORF">AYL44_08830</name>
</gene>
<organism evidence="4 5">
    <name type="scientific">Microbacterium oleivorans</name>
    <dbReference type="NCBI Taxonomy" id="273677"/>
    <lineage>
        <taxon>Bacteria</taxon>
        <taxon>Bacillati</taxon>
        <taxon>Actinomycetota</taxon>
        <taxon>Actinomycetes</taxon>
        <taxon>Micrococcales</taxon>
        <taxon>Microbacteriaceae</taxon>
        <taxon>Microbacterium</taxon>
    </lineage>
</organism>
<dbReference type="Gene3D" id="3.10.350.10">
    <property type="entry name" value="LysM domain"/>
    <property type="match status" value="1"/>
</dbReference>
<evidence type="ECO:0000256" key="2">
    <source>
        <dbReference type="SAM" id="SignalP"/>
    </source>
</evidence>
<evidence type="ECO:0000313" key="4">
    <source>
        <dbReference type="EMBL" id="OAH49695.1"/>
    </source>
</evidence>
<accession>A0A177KA30</accession>
<feature type="chain" id="PRO_5008065950" description="LysM domain-containing protein" evidence="2">
    <location>
        <begin position="30"/>
        <end position="291"/>
    </location>
</feature>
<name>A0A177KA30_9MICO</name>
<evidence type="ECO:0000256" key="1">
    <source>
        <dbReference type="SAM" id="MobiDB-lite"/>
    </source>
</evidence>
<dbReference type="Pfam" id="PF01476">
    <property type="entry name" value="LysM"/>
    <property type="match status" value="1"/>
</dbReference>